<dbReference type="Proteomes" id="UP000734854">
    <property type="component" value="Unassembled WGS sequence"/>
</dbReference>
<dbReference type="SUPFAM" id="SSF50104">
    <property type="entry name" value="Translation proteins SH3-like domain"/>
    <property type="match status" value="1"/>
</dbReference>
<proteinExistence type="inferred from homology"/>
<protein>
    <recommendedName>
        <fullName evidence="4">KOW domain-containing protein</fullName>
    </recommendedName>
</protein>
<dbReference type="InterPro" id="IPR001141">
    <property type="entry name" value="Ribosomal_eL27"/>
</dbReference>
<dbReference type="GO" id="GO:1990904">
    <property type="term" value="C:ribonucleoprotein complex"/>
    <property type="evidence" value="ECO:0007669"/>
    <property type="project" value="UniProtKB-KW"/>
</dbReference>
<reference evidence="5 6" key="1">
    <citation type="submission" date="2020-08" db="EMBL/GenBank/DDBJ databases">
        <title>Plant Genome Project.</title>
        <authorList>
            <person name="Zhang R.-G."/>
        </authorList>
    </citation>
    <scope>NUCLEOTIDE SEQUENCE [LARGE SCALE GENOMIC DNA]</scope>
    <source>
        <tissue evidence="5">Rhizome</tissue>
    </source>
</reference>
<gene>
    <name evidence="5" type="ORF">ZIOFF_002178</name>
</gene>
<comment type="caution">
    <text evidence="5">The sequence shown here is derived from an EMBL/GenBank/DDBJ whole genome shotgun (WGS) entry which is preliminary data.</text>
</comment>
<sequence length="406" mass="45043">MAAAAARSVLRSSSLRGRTPRVGRVMPATPSRHPLRRLPNQRPAVAERYLRAPLAASFCVESLMPLHSATAAALMTSMLGVSHGNYGGLYEVIESEKRITLLLSKELVLGKMKLDEGHIPKVMDNKIFEITMLCTDWSRGGDWRESFRIVAGRKADKKMVKFLKPNKAVIILQGRFAGRKAVIVRAFDDGTRERPYGHCLVAGIAKYPKKVIRKDSAKKTAKKSRVKPFLKLVNYNHIMPTRYTLDVDLKDIVSLDALQSRDKKVSASKETKARFEERFKTGKNSSTAISVLLKEEIPASTVSFYCTFRNDSIARSRGDDVENHLLTMVVGKDAEDRVLMTELVVLVAEKNSSLFPGKPKIPPSFSSFTVLPFVSQSLLPSTQRLGIRRGAIPALATRLGHPSEDA</sequence>
<dbReference type="InterPro" id="IPR008991">
    <property type="entry name" value="Translation_prot_SH3-like_sf"/>
</dbReference>
<feature type="domain" description="KOW" evidence="4">
    <location>
        <begin position="162"/>
        <end position="189"/>
    </location>
</feature>
<dbReference type="CDD" id="cd06090">
    <property type="entry name" value="KOW_RPL27"/>
    <property type="match status" value="1"/>
</dbReference>
<organism evidence="5 6">
    <name type="scientific">Zingiber officinale</name>
    <name type="common">Ginger</name>
    <name type="synonym">Amomum zingiber</name>
    <dbReference type="NCBI Taxonomy" id="94328"/>
    <lineage>
        <taxon>Eukaryota</taxon>
        <taxon>Viridiplantae</taxon>
        <taxon>Streptophyta</taxon>
        <taxon>Embryophyta</taxon>
        <taxon>Tracheophyta</taxon>
        <taxon>Spermatophyta</taxon>
        <taxon>Magnoliopsida</taxon>
        <taxon>Liliopsida</taxon>
        <taxon>Zingiberales</taxon>
        <taxon>Zingiberaceae</taxon>
        <taxon>Zingiber</taxon>
    </lineage>
</organism>
<dbReference type="InterPro" id="IPR005824">
    <property type="entry name" value="KOW"/>
</dbReference>
<evidence type="ECO:0000313" key="6">
    <source>
        <dbReference type="Proteomes" id="UP000734854"/>
    </source>
</evidence>
<dbReference type="GO" id="GO:0005840">
    <property type="term" value="C:ribosome"/>
    <property type="evidence" value="ECO:0007669"/>
    <property type="project" value="UniProtKB-KW"/>
</dbReference>
<dbReference type="AlphaFoldDB" id="A0A8J5HWH8"/>
<evidence type="ECO:0000313" key="5">
    <source>
        <dbReference type="EMBL" id="KAG6537097.1"/>
    </source>
</evidence>
<dbReference type="SMART" id="SM00739">
    <property type="entry name" value="KOW"/>
    <property type="match status" value="1"/>
</dbReference>
<keyword evidence="2" id="KW-0689">Ribosomal protein</keyword>
<accession>A0A8J5HWH8</accession>
<dbReference type="Pfam" id="PF01777">
    <property type="entry name" value="Ribosomal_L27e"/>
    <property type="match status" value="1"/>
</dbReference>
<dbReference type="EMBL" id="JACMSC010000001">
    <property type="protein sequence ID" value="KAG6537097.1"/>
    <property type="molecule type" value="Genomic_DNA"/>
</dbReference>
<name>A0A8J5HWH8_ZINOF</name>
<keyword evidence="3" id="KW-0687">Ribonucleoprotein</keyword>
<dbReference type="GO" id="GO:0003735">
    <property type="term" value="F:structural constituent of ribosome"/>
    <property type="evidence" value="ECO:0007669"/>
    <property type="project" value="InterPro"/>
</dbReference>
<dbReference type="InterPro" id="IPR041991">
    <property type="entry name" value="Ribosomal_eL27_KOW"/>
</dbReference>
<dbReference type="FunFam" id="2.30.30.770:FF:000001">
    <property type="entry name" value="60S ribosomal protein L27"/>
    <property type="match status" value="1"/>
</dbReference>
<comment type="similarity">
    <text evidence="1">Belongs to the eukaryotic ribosomal protein eL27 family.</text>
</comment>
<dbReference type="InterPro" id="IPR038655">
    <property type="entry name" value="Ribosomal_eL27_sf"/>
</dbReference>
<evidence type="ECO:0000256" key="2">
    <source>
        <dbReference type="ARBA" id="ARBA00022980"/>
    </source>
</evidence>
<evidence type="ECO:0000256" key="3">
    <source>
        <dbReference type="ARBA" id="ARBA00023274"/>
    </source>
</evidence>
<dbReference type="Gene3D" id="2.30.30.770">
    <property type="match status" value="1"/>
</dbReference>
<dbReference type="PANTHER" id="PTHR10497">
    <property type="entry name" value="60S RIBOSOMAL PROTEIN L27"/>
    <property type="match status" value="1"/>
</dbReference>
<evidence type="ECO:0000259" key="4">
    <source>
        <dbReference type="SMART" id="SM00739"/>
    </source>
</evidence>
<evidence type="ECO:0000256" key="1">
    <source>
        <dbReference type="ARBA" id="ARBA00009124"/>
    </source>
</evidence>
<keyword evidence="6" id="KW-1185">Reference proteome</keyword>
<dbReference type="GO" id="GO:0006412">
    <property type="term" value="P:translation"/>
    <property type="evidence" value="ECO:0007669"/>
    <property type="project" value="InterPro"/>
</dbReference>